<sequence length="76" mass="8452">MRRWFRLSDHSPVPSDIDRARALIDAIDRGGVPSDPLRVNAIARSLGLEVSRRAPIGETVERIRAAVQRVDSSHLP</sequence>
<dbReference type="EMBL" id="CP028901">
    <property type="protein sequence ID" value="AWB35869.1"/>
    <property type="molecule type" value="Genomic_DNA"/>
</dbReference>
<organism evidence="1 2">
    <name type="scientific">Orrella marina</name>
    <dbReference type="NCBI Taxonomy" id="2163011"/>
    <lineage>
        <taxon>Bacteria</taxon>
        <taxon>Pseudomonadati</taxon>
        <taxon>Pseudomonadota</taxon>
        <taxon>Betaproteobacteria</taxon>
        <taxon>Burkholderiales</taxon>
        <taxon>Alcaligenaceae</taxon>
        <taxon>Orrella</taxon>
    </lineage>
</organism>
<reference evidence="1 2" key="1">
    <citation type="submission" date="2018-04" db="EMBL/GenBank/DDBJ databases">
        <title>Bordetella sp. HZ20 isolated from seawater.</title>
        <authorList>
            <person name="Sun C."/>
        </authorList>
    </citation>
    <scope>NUCLEOTIDE SEQUENCE [LARGE SCALE GENOMIC DNA]</scope>
    <source>
        <strain evidence="1 2">HZ20</strain>
    </source>
</reference>
<accession>A0A2R4XQ72</accession>
<evidence type="ECO:0000313" key="2">
    <source>
        <dbReference type="Proteomes" id="UP000244571"/>
    </source>
</evidence>
<gene>
    <name evidence="1" type="ORF">DBV39_15850</name>
</gene>
<dbReference type="Proteomes" id="UP000244571">
    <property type="component" value="Chromosome"/>
</dbReference>
<evidence type="ECO:0000313" key="1">
    <source>
        <dbReference type="EMBL" id="AWB35869.1"/>
    </source>
</evidence>
<dbReference type="AlphaFoldDB" id="A0A2R4XQ72"/>
<dbReference type="OrthoDB" id="8908743at2"/>
<dbReference type="KEGG" id="boz:DBV39_15850"/>
<name>A0A2R4XQ72_9BURK</name>
<protein>
    <submittedName>
        <fullName evidence="1">Uncharacterized protein</fullName>
    </submittedName>
</protein>
<keyword evidence="2" id="KW-1185">Reference proteome</keyword>
<proteinExistence type="predicted"/>